<protein>
    <submittedName>
        <fullName evidence="3">Uncharacterized protein</fullName>
    </submittedName>
</protein>
<dbReference type="VEuPathDB" id="VectorBase:GPAI008683"/>
<reference evidence="4" key="1">
    <citation type="submission" date="2014-03" db="EMBL/GenBank/DDBJ databases">
        <authorList>
            <person name="Aksoy S."/>
            <person name="Warren W."/>
            <person name="Wilson R.K."/>
        </authorList>
    </citation>
    <scope>NUCLEOTIDE SEQUENCE [LARGE SCALE GENOMIC DNA]</scope>
    <source>
        <strain evidence="4">IAEA</strain>
    </source>
</reference>
<feature type="transmembrane region" description="Helical" evidence="2">
    <location>
        <begin position="145"/>
        <end position="169"/>
    </location>
</feature>
<evidence type="ECO:0000313" key="4">
    <source>
        <dbReference type="Proteomes" id="UP000092445"/>
    </source>
</evidence>
<sequence length="181" mass="19790">MEIFGGIAHKTVQFSALKNIFVFKAASSALNCASGSGCSSISGSKYFELKSFEWSNKTLNRPNKCNAYEFGNTEAYDHDGDDDDDGNDDVPKACKRVGGQDFDNDDDDDDNDDDDDDNDDDDGVVIIVEASVALVYKHKHICLKLLLLLLLLFFLGRHISIISATTTIATTSSKVSVRFAT</sequence>
<evidence type="ECO:0000256" key="2">
    <source>
        <dbReference type="SAM" id="Phobius"/>
    </source>
</evidence>
<dbReference type="AlphaFoldDB" id="A0A1A9ZAI5"/>
<dbReference type="Proteomes" id="UP000092445">
    <property type="component" value="Unassembled WGS sequence"/>
</dbReference>
<evidence type="ECO:0000256" key="1">
    <source>
        <dbReference type="SAM" id="MobiDB-lite"/>
    </source>
</evidence>
<evidence type="ECO:0000313" key="3">
    <source>
        <dbReference type="EnsemblMetazoa" id="GPAI008683-PA"/>
    </source>
</evidence>
<organism evidence="3 4">
    <name type="scientific">Glossina pallidipes</name>
    <name type="common">Tsetse fly</name>
    <dbReference type="NCBI Taxonomy" id="7398"/>
    <lineage>
        <taxon>Eukaryota</taxon>
        <taxon>Metazoa</taxon>
        <taxon>Ecdysozoa</taxon>
        <taxon>Arthropoda</taxon>
        <taxon>Hexapoda</taxon>
        <taxon>Insecta</taxon>
        <taxon>Pterygota</taxon>
        <taxon>Neoptera</taxon>
        <taxon>Endopterygota</taxon>
        <taxon>Diptera</taxon>
        <taxon>Brachycera</taxon>
        <taxon>Muscomorpha</taxon>
        <taxon>Hippoboscoidea</taxon>
        <taxon>Glossinidae</taxon>
        <taxon>Glossina</taxon>
    </lineage>
</organism>
<keyword evidence="2" id="KW-0812">Transmembrane</keyword>
<proteinExistence type="predicted"/>
<keyword evidence="4" id="KW-1185">Reference proteome</keyword>
<name>A0A1A9ZAI5_GLOPL</name>
<keyword evidence="2" id="KW-0472">Membrane</keyword>
<dbReference type="EnsemblMetazoa" id="GPAI008683-RA">
    <property type="protein sequence ID" value="GPAI008683-PA"/>
    <property type="gene ID" value="GPAI008683"/>
</dbReference>
<feature type="region of interest" description="Disordered" evidence="1">
    <location>
        <begin position="96"/>
        <end position="120"/>
    </location>
</feature>
<keyword evidence="2" id="KW-1133">Transmembrane helix</keyword>
<reference evidence="3" key="2">
    <citation type="submission" date="2020-05" db="UniProtKB">
        <authorList>
            <consortium name="EnsemblMetazoa"/>
        </authorList>
    </citation>
    <scope>IDENTIFICATION</scope>
    <source>
        <strain evidence="3">IAEA</strain>
    </source>
</reference>
<feature type="compositionally biased region" description="Acidic residues" evidence="1">
    <location>
        <begin position="102"/>
        <end position="120"/>
    </location>
</feature>
<accession>A0A1A9ZAI5</accession>